<comment type="caution">
    <text evidence="2">The sequence shown here is derived from an EMBL/GenBank/DDBJ whole genome shotgun (WGS) entry which is preliminary data.</text>
</comment>
<reference evidence="2" key="1">
    <citation type="journal article" date="2014" name="Front. Microbiol.">
        <title>High frequency of phylogenetically diverse reductive dehalogenase-homologous genes in deep subseafloor sedimentary metagenomes.</title>
        <authorList>
            <person name="Kawai M."/>
            <person name="Futagami T."/>
            <person name="Toyoda A."/>
            <person name="Takaki Y."/>
            <person name="Nishi S."/>
            <person name="Hori S."/>
            <person name="Arai W."/>
            <person name="Tsubouchi T."/>
            <person name="Morono Y."/>
            <person name="Uchiyama I."/>
            <person name="Ito T."/>
            <person name="Fujiyama A."/>
            <person name="Inagaki F."/>
            <person name="Takami H."/>
        </authorList>
    </citation>
    <scope>NUCLEOTIDE SEQUENCE</scope>
    <source>
        <strain evidence="2">Expedition CK06-06</strain>
    </source>
</reference>
<evidence type="ECO:0000259" key="1">
    <source>
        <dbReference type="Pfam" id="PF00905"/>
    </source>
</evidence>
<dbReference type="InterPro" id="IPR012338">
    <property type="entry name" value="Beta-lactam/transpept-like"/>
</dbReference>
<protein>
    <recommendedName>
        <fullName evidence="1">Penicillin-binding protein transpeptidase domain-containing protein</fullName>
    </recommendedName>
</protein>
<proteinExistence type="predicted"/>
<dbReference type="Pfam" id="PF00905">
    <property type="entry name" value="Transpeptidase"/>
    <property type="match status" value="1"/>
</dbReference>
<dbReference type="GO" id="GO:0005886">
    <property type="term" value="C:plasma membrane"/>
    <property type="evidence" value="ECO:0007669"/>
    <property type="project" value="TreeGrafter"/>
</dbReference>
<dbReference type="PANTHER" id="PTHR30627:SF2">
    <property type="entry name" value="PEPTIDOGLYCAN D,D-TRANSPEPTIDASE MRDA"/>
    <property type="match status" value="1"/>
</dbReference>
<sequence>LGEEWSEYDHVGLAIGQSYMQATPLQVARYVAAIGNGGSLLRPQIVERIETADGEVIQQFEPEVQSQLPLSAENLQAIQEAMVNVVEDPKATAQREFRGLNLNVAGKTGTATSGVGTESHAWFTAYTFEEREDLPDIAVAVLLENQGEGSDWAAPVVRRIIEGYFRGRPILRYPWESQIRIDRVEEPEEETIEGSTE</sequence>
<dbReference type="EMBL" id="BARS01015509">
    <property type="protein sequence ID" value="GAF91253.1"/>
    <property type="molecule type" value="Genomic_DNA"/>
</dbReference>
<name>X0TCL0_9ZZZZ</name>
<dbReference type="GO" id="GO:0071555">
    <property type="term" value="P:cell wall organization"/>
    <property type="evidence" value="ECO:0007669"/>
    <property type="project" value="TreeGrafter"/>
</dbReference>
<gene>
    <name evidence="2" type="ORF">S01H1_25652</name>
</gene>
<organism evidence="2">
    <name type="scientific">marine sediment metagenome</name>
    <dbReference type="NCBI Taxonomy" id="412755"/>
    <lineage>
        <taxon>unclassified sequences</taxon>
        <taxon>metagenomes</taxon>
        <taxon>ecological metagenomes</taxon>
    </lineage>
</organism>
<feature type="non-terminal residue" evidence="2">
    <location>
        <position position="1"/>
    </location>
</feature>
<accession>X0TCL0</accession>
<dbReference type="Gene3D" id="3.40.710.10">
    <property type="entry name" value="DD-peptidase/beta-lactamase superfamily"/>
    <property type="match status" value="1"/>
</dbReference>
<dbReference type="SUPFAM" id="SSF56601">
    <property type="entry name" value="beta-lactamase/transpeptidase-like"/>
    <property type="match status" value="1"/>
</dbReference>
<dbReference type="InterPro" id="IPR050515">
    <property type="entry name" value="Beta-lactam/transpept"/>
</dbReference>
<dbReference type="InterPro" id="IPR001460">
    <property type="entry name" value="PCN-bd_Tpept"/>
</dbReference>
<evidence type="ECO:0000313" key="2">
    <source>
        <dbReference type="EMBL" id="GAF91253.1"/>
    </source>
</evidence>
<dbReference type="AlphaFoldDB" id="X0TCL0"/>
<dbReference type="PANTHER" id="PTHR30627">
    <property type="entry name" value="PEPTIDOGLYCAN D,D-TRANSPEPTIDASE"/>
    <property type="match status" value="1"/>
</dbReference>
<dbReference type="GO" id="GO:0071972">
    <property type="term" value="F:peptidoglycan L,D-transpeptidase activity"/>
    <property type="evidence" value="ECO:0007669"/>
    <property type="project" value="TreeGrafter"/>
</dbReference>
<feature type="domain" description="Penicillin-binding protein transpeptidase" evidence="1">
    <location>
        <begin position="3"/>
        <end position="162"/>
    </location>
</feature>
<dbReference type="GO" id="GO:0008658">
    <property type="term" value="F:penicillin binding"/>
    <property type="evidence" value="ECO:0007669"/>
    <property type="project" value="InterPro"/>
</dbReference>